<dbReference type="OMA" id="WTLDQDP"/>
<reference evidence="1 2" key="1">
    <citation type="journal article" date="2019" name="Sci. Rep.">
        <title>Nanopore sequencing improves the draft genome of the human pathogenic amoeba Naegleria fowleri.</title>
        <authorList>
            <person name="Liechti N."/>
            <person name="Schurch N."/>
            <person name="Bruggmann R."/>
            <person name="Wittwer M."/>
        </authorList>
    </citation>
    <scope>NUCLEOTIDE SEQUENCE [LARGE SCALE GENOMIC DNA]</scope>
    <source>
        <strain evidence="1 2">ATCC 30894</strain>
    </source>
</reference>
<dbReference type="RefSeq" id="XP_044561894.1">
    <property type="nucleotide sequence ID" value="XM_044707182.1"/>
</dbReference>
<dbReference type="PANTHER" id="PTHR47204:SF1">
    <property type="entry name" value="RIBONUCLEASE H2 SUBUNIT C"/>
    <property type="match status" value="1"/>
</dbReference>
<keyword evidence="2" id="KW-1185">Reference proteome</keyword>
<dbReference type="OrthoDB" id="6222486at2759"/>
<organism evidence="1 2">
    <name type="scientific">Naegleria fowleri</name>
    <name type="common">Brain eating amoeba</name>
    <dbReference type="NCBI Taxonomy" id="5763"/>
    <lineage>
        <taxon>Eukaryota</taxon>
        <taxon>Discoba</taxon>
        <taxon>Heterolobosea</taxon>
        <taxon>Tetramitia</taxon>
        <taxon>Eutetramitia</taxon>
        <taxon>Vahlkampfiidae</taxon>
        <taxon>Naegleria</taxon>
    </lineage>
</organism>
<dbReference type="GO" id="GO:0006401">
    <property type="term" value="P:RNA catabolic process"/>
    <property type="evidence" value="ECO:0007669"/>
    <property type="project" value="InterPro"/>
</dbReference>
<dbReference type="VEuPathDB" id="AmoebaDB:NF0017820"/>
<dbReference type="GeneID" id="68111052"/>
<comment type="caution">
    <text evidence="1">The sequence shown here is derived from an EMBL/GenBank/DDBJ whole genome shotgun (WGS) entry which is preliminary data.</text>
</comment>
<evidence type="ECO:0000313" key="1">
    <source>
        <dbReference type="EMBL" id="KAF0977181.1"/>
    </source>
</evidence>
<name>A0A6A5BS89_NAEFO</name>
<protein>
    <submittedName>
        <fullName evidence="1">Uncharacterized protein</fullName>
    </submittedName>
</protein>
<dbReference type="VEuPathDB" id="AmoebaDB:FDP41_003834"/>
<dbReference type="Pfam" id="PF08615">
    <property type="entry name" value="RNase_H2_suC"/>
    <property type="match status" value="1"/>
</dbReference>
<sequence>MNDLLEIKLLNKSEDDTLRIHHLPCKIDHNGQAQVDKYFEGNVKEKRADNNVHGQQNVGESSEPQSNTVIFESSFRGRPLQGKQVNFDEELKNQDLLDVTGYIINEDKISVHRFKEFTTWTLDQDPQLEQDIQSSLDWIQFSSIIHQEIKPNQSL</sequence>
<dbReference type="VEuPathDB" id="AmoebaDB:NfTy_064060"/>
<dbReference type="GO" id="GO:0032299">
    <property type="term" value="C:ribonuclease H2 complex"/>
    <property type="evidence" value="ECO:0007669"/>
    <property type="project" value="InterPro"/>
</dbReference>
<evidence type="ECO:0000313" key="2">
    <source>
        <dbReference type="Proteomes" id="UP000444721"/>
    </source>
</evidence>
<gene>
    <name evidence="1" type="ORF">FDP41_003834</name>
</gene>
<dbReference type="CDD" id="cd09271">
    <property type="entry name" value="RNase_H2-C"/>
    <property type="match status" value="1"/>
</dbReference>
<dbReference type="Gene3D" id="2.40.128.680">
    <property type="match status" value="1"/>
</dbReference>
<dbReference type="PANTHER" id="PTHR47204">
    <property type="entry name" value="OS02G0168900 PROTEIN"/>
    <property type="match status" value="1"/>
</dbReference>
<dbReference type="InterPro" id="IPR013924">
    <property type="entry name" value="RNase_H2_suC"/>
</dbReference>
<dbReference type="Proteomes" id="UP000444721">
    <property type="component" value="Unassembled WGS sequence"/>
</dbReference>
<accession>A0A6A5BS89</accession>
<dbReference type="AlphaFoldDB" id="A0A6A5BS89"/>
<proteinExistence type="predicted"/>
<dbReference type="EMBL" id="VFQX01000035">
    <property type="protein sequence ID" value="KAF0977181.1"/>
    <property type="molecule type" value="Genomic_DNA"/>
</dbReference>